<evidence type="ECO:0000256" key="6">
    <source>
        <dbReference type="ARBA" id="ARBA00022427"/>
    </source>
</evidence>
<evidence type="ECO:0000256" key="12">
    <source>
        <dbReference type="ARBA" id="ARBA00023136"/>
    </source>
</evidence>
<proteinExistence type="inferred from homology"/>
<feature type="transmembrane region" description="Helical" evidence="14">
    <location>
        <begin position="79"/>
        <end position="103"/>
    </location>
</feature>
<name>A0A3B3TG49_9TELE</name>
<sequence>MTQGSFSSKKTHKMTLHKHGNSHRTHHAGHMCRWGYPSGSAACWTSASRVINAKNCVTLTSLTRIQSNYFPMARGCIRFSGFMVSCLGWVGIIIATATGDWVLTCKYDMHTCRRMDELRTRGLWVDCVISTALYHCVALNQILALPAYVQACRTLMVVACFVGLPAVALALAAMPCVTLGAESDGAKRRRAVLGGVLTLTMALCGMVSTVWFPVGAHQEQEIMSFGFSLYTGWVGSGLCLVGGAMVTCCHGDLIRQPEQRFYYSKPAATITTGPPSGNHAKSVHV</sequence>
<dbReference type="InterPro" id="IPR017974">
    <property type="entry name" value="Claudin_CS"/>
</dbReference>
<dbReference type="PROSITE" id="PS01346">
    <property type="entry name" value="CLAUDIN"/>
    <property type="match status" value="1"/>
</dbReference>
<evidence type="ECO:0000256" key="13">
    <source>
        <dbReference type="ARBA" id="ARBA00046524"/>
    </source>
</evidence>
<feature type="transmembrane region" description="Helical" evidence="14">
    <location>
        <begin position="155"/>
        <end position="179"/>
    </location>
</feature>
<dbReference type="GeneTree" id="ENSGT00890000139496"/>
<dbReference type="PRINTS" id="PR01384">
    <property type="entry name" value="CLAUDIN11"/>
</dbReference>
<dbReference type="GO" id="GO:0005923">
    <property type="term" value="C:bicellular tight junction"/>
    <property type="evidence" value="ECO:0007669"/>
    <property type="project" value="UniProtKB-SubCell"/>
</dbReference>
<dbReference type="InterPro" id="IPR004031">
    <property type="entry name" value="PMP22/EMP/MP20/Claudin"/>
</dbReference>
<evidence type="ECO:0000256" key="4">
    <source>
        <dbReference type="ARBA" id="ARBA00008295"/>
    </source>
</evidence>
<keyword evidence="8" id="KW-0597">Phosphoprotein</keyword>
<comment type="function">
    <text evidence="1">Plays a major role in tight junction-specific obliteration of the intercellular space, through calcium-independent cell-adhesion activity.</text>
</comment>
<reference evidence="15" key="1">
    <citation type="submission" date="2025-08" db="UniProtKB">
        <authorList>
            <consortium name="Ensembl"/>
        </authorList>
    </citation>
    <scope>IDENTIFICATION</scope>
</reference>
<evidence type="ECO:0000256" key="10">
    <source>
        <dbReference type="ARBA" id="ARBA00022949"/>
    </source>
</evidence>
<keyword evidence="6" id="KW-0796">Tight junction</keyword>
<feature type="transmembrane region" description="Helical" evidence="14">
    <location>
        <begin position="191"/>
        <end position="212"/>
    </location>
</feature>
<evidence type="ECO:0000256" key="2">
    <source>
        <dbReference type="ARBA" id="ARBA00004435"/>
    </source>
</evidence>
<keyword evidence="16" id="KW-1185">Reference proteome</keyword>
<organism evidence="15 16">
    <name type="scientific">Paramormyrops kingsleyae</name>
    <dbReference type="NCBI Taxonomy" id="1676925"/>
    <lineage>
        <taxon>Eukaryota</taxon>
        <taxon>Metazoa</taxon>
        <taxon>Chordata</taxon>
        <taxon>Craniata</taxon>
        <taxon>Vertebrata</taxon>
        <taxon>Euteleostomi</taxon>
        <taxon>Actinopterygii</taxon>
        <taxon>Neopterygii</taxon>
        <taxon>Teleostei</taxon>
        <taxon>Osteoglossocephala</taxon>
        <taxon>Osteoglossomorpha</taxon>
        <taxon>Osteoglossiformes</taxon>
        <taxon>Mormyridae</taxon>
        <taxon>Paramormyrops</taxon>
    </lineage>
</organism>
<evidence type="ECO:0000313" key="15">
    <source>
        <dbReference type="Ensembl" id="ENSPKIP00000041281.1"/>
    </source>
</evidence>
<dbReference type="InterPro" id="IPR003555">
    <property type="entry name" value="Claudin11"/>
</dbReference>
<evidence type="ECO:0000256" key="1">
    <source>
        <dbReference type="ARBA" id="ARBA00002246"/>
    </source>
</evidence>
<keyword evidence="12 14" id="KW-0472">Membrane</keyword>
<dbReference type="Gene3D" id="1.20.140.150">
    <property type="match status" value="1"/>
</dbReference>
<keyword evidence="11 14" id="KW-1133">Transmembrane helix</keyword>
<evidence type="ECO:0000256" key="8">
    <source>
        <dbReference type="ARBA" id="ARBA00022553"/>
    </source>
</evidence>
<comment type="similarity">
    <text evidence="4">Belongs to the claudin family.</text>
</comment>
<keyword evidence="10" id="KW-0965">Cell junction</keyword>
<evidence type="ECO:0000256" key="5">
    <source>
        <dbReference type="ARBA" id="ARBA00022050"/>
    </source>
</evidence>
<reference evidence="15" key="2">
    <citation type="submission" date="2025-09" db="UniProtKB">
        <authorList>
            <consortium name="Ensembl"/>
        </authorList>
    </citation>
    <scope>IDENTIFICATION</scope>
</reference>
<feature type="transmembrane region" description="Helical" evidence="14">
    <location>
        <begin position="123"/>
        <end position="149"/>
    </location>
</feature>
<dbReference type="STRING" id="1676925.ENSPKIP00000041281"/>
<evidence type="ECO:0000256" key="11">
    <source>
        <dbReference type="ARBA" id="ARBA00022989"/>
    </source>
</evidence>
<dbReference type="GO" id="GO:0005886">
    <property type="term" value="C:plasma membrane"/>
    <property type="evidence" value="ECO:0007669"/>
    <property type="project" value="UniProtKB-SubCell"/>
</dbReference>
<keyword evidence="9 14" id="KW-0812">Transmembrane</keyword>
<dbReference type="PRINTS" id="PR01077">
    <property type="entry name" value="CLAUDIN"/>
</dbReference>
<dbReference type="Proteomes" id="UP000261540">
    <property type="component" value="Unplaced"/>
</dbReference>
<dbReference type="PANTHER" id="PTHR12002">
    <property type="entry name" value="CLAUDIN"/>
    <property type="match status" value="1"/>
</dbReference>
<dbReference type="Pfam" id="PF00822">
    <property type="entry name" value="PMP22_Claudin"/>
    <property type="match status" value="1"/>
</dbReference>
<feature type="transmembrane region" description="Helical" evidence="14">
    <location>
        <begin position="232"/>
        <end position="254"/>
    </location>
</feature>
<accession>A0A3B3TG49</accession>
<dbReference type="Ensembl" id="ENSPKIT00000022316.1">
    <property type="protein sequence ID" value="ENSPKIP00000041281.1"/>
    <property type="gene ID" value="ENSPKIG00000017897.1"/>
</dbReference>
<keyword evidence="7" id="KW-1003">Cell membrane</keyword>
<evidence type="ECO:0000256" key="3">
    <source>
        <dbReference type="ARBA" id="ARBA00004651"/>
    </source>
</evidence>
<evidence type="ECO:0000256" key="7">
    <source>
        <dbReference type="ARBA" id="ARBA00022475"/>
    </source>
</evidence>
<protein>
    <recommendedName>
        <fullName evidence="5">Claudin-11</fullName>
    </recommendedName>
</protein>
<dbReference type="AlphaFoldDB" id="A0A3B3TG49"/>
<evidence type="ECO:0000313" key="16">
    <source>
        <dbReference type="Proteomes" id="UP000261540"/>
    </source>
</evidence>
<dbReference type="InterPro" id="IPR006187">
    <property type="entry name" value="Claudin"/>
</dbReference>
<dbReference type="GO" id="GO:0005198">
    <property type="term" value="F:structural molecule activity"/>
    <property type="evidence" value="ECO:0007669"/>
    <property type="project" value="InterPro"/>
</dbReference>
<evidence type="ECO:0000256" key="9">
    <source>
        <dbReference type="ARBA" id="ARBA00022692"/>
    </source>
</evidence>
<comment type="subunit">
    <text evidence="13">Interacts with tetraspanin-3/TSPAN3. Interacts with OCLN.</text>
</comment>
<evidence type="ECO:0000256" key="14">
    <source>
        <dbReference type="SAM" id="Phobius"/>
    </source>
</evidence>
<comment type="subcellular location">
    <subcellularLocation>
        <location evidence="2">Cell junction</location>
        <location evidence="2">Tight junction</location>
    </subcellularLocation>
    <subcellularLocation>
        <location evidence="3">Cell membrane</location>
        <topology evidence="3">Multi-pass membrane protein</topology>
    </subcellularLocation>
</comment>